<protein>
    <submittedName>
        <fullName evidence="7">Basic amino acid/polyamine antiporter (APA) family transporter</fullName>
    </submittedName>
</protein>
<evidence type="ECO:0000256" key="3">
    <source>
        <dbReference type="ARBA" id="ARBA00022692"/>
    </source>
</evidence>
<accession>H1DFY6</accession>
<keyword evidence="5 6" id="KW-0472">Membrane</keyword>
<feature type="transmembrane region" description="Helical" evidence="6">
    <location>
        <begin position="127"/>
        <end position="146"/>
    </location>
</feature>
<dbReference type="PANTHER" id="PTHR42770">
    <property type="entry name" value="AMINO ACID TRANSPORTER-RELATED"/>
    <property type="match status" value="1"/>
</dbReference>
<dbReference type="PATRIC" id="fig|742817.3.peg.1244"/>
<feature type="transmembrane region" description="Helical" evidence="6">
    <location>
        <begin position="353"/>
        <end position="374"/>
    </location>
</feature>
<evidence type="ECO:0000256" key="1">
    <source>
        <dbReference type="ARBA" id="ARBA00004651"/>
    </source>
</evidence>
<feature type="transmembrane region" description="Helical" evidence="6">
    <location>
        <begin position="454"/>
        <end position="473"/>
    </location>
</feature>
<keyword evidence="8" id="KW-1185">Reference proteome</keyword>
<evidence type="ECO:0000313" key="8">
    <source>
        <dbReference type="Proteomes" id="UP000004892"/>
    </source>
</evidence>
<dbReference type="HOGENOM" id="CLU_007946_1_2_10"/>
<dbReference type="Pfam" id="PF13520">
    <property type="entry name" value="AA_permease_2"/>
    <property type="match status" value="1"/>
</dbReference>
<feature type="transmembrane region" description="Helical" evidence="6">
    <location>
        <begin position="327"/>
        <end position="347"/>
    </location>
</feature>
<gene>
    <name evidence="7" type="ORF">HMPREF9449_01172</name>
</gene>
<evidence type="ECO:0000256" key="6">
    <source>
        <dbReference type="SAM" id="Phobius"/>
    </source>
</evidence>
<dbReference type="InterPro" id="IPR002293">
    <property type="entry name" value="AA/rel_permease1"/>
</dbReference>
<dbReference type="PANTHER" id="PTHR42770:SF4">
    <property type="entry name" value="ARGININE_ORNITHINE ANTIPORTER-RELATED"/>
    <property type="match status" value="1"/>
</dbReference>
<feature type="transmembrane region" description="Helical" evidence="6">
    <location>
        <begin position="158"/>
        <end position="180"/>
    </location>
</feature>
<dbReference type="GO" id="GO:0022857">
    <property type="term" value="F:transmembrane transporter activity"/>
    <property type="evidence" value="ECO:0007669"/>
    <property type="project" value="InterPro"/>
</dbReference>
<keyword evidence="4 6" id="KW-1133">Transmembrane helix</keyword>
<proteinExistence type="predicted"/>
<evidence type="ECO:0000256" key="2">
    <source>
        <dbReference type="ARBA" id="ARBA00022475"/>
    </source>
</evidence>
<evidence type="ECO:0000313" key="7">
    <source>
        <dbReference type="EMBL" id="EHP48809.1"/>
    </source>
</evidence>
<keyword evidence="3 6" id="KW-0812">Transmembrane</keyword>
<feature type="transmembrane region" description="Helical" evidence="6">
    <location>
        <begin position="231"/>
        <end position="254"/>
    </location>
</feature>
<dbReference type="InterPro" id="IPR050367">
    <property type="entry name" value="APC_superfamily"/>
</dbReference>
<evidence type="ECO:0000256" key="5">
    <source>
        <dbReference type="ARBA" id="ARBA00023136"/>
    </source>
</evidence>
<feature type="transmembrane region" description="Helical" evidence="6">
    <location>
        <begin position="281"/>
        <end position="306"/>
    </location>
</feature>
<dbReference type="GeneID" id="98068757"/>
<keyword evidence="2" id="KW-1003">Cell membrane</keyword>
<feature type="transmembrane region" description="Helical" evidence="6">
    <location>
        <begin position="12"/>
        <end position="33"/>
    </location>
</feature>
<dbReference type="AlphaFoldDB" id="H1DFY6"/>
<dbReference type="Proteomes" id="UP000004892">
    <property type="component" value="Unassembled WGS sequence"/>
</dbReference>
<dbReference type="EMBL" id="ADMC01000017">
    <property type="protein sequence ID" value="EHP48809.1"/>
    <property type="molecule type" value="Genomic_DNA"/>
</dbReference>
<dbReference type="STRING" id="742817.HMPREF9449_01172"/>
<comment type="caution">
    <text evidence="7">The sequence shown here is derived from an EMBL/GenBank/DDBJ whole genome shotgun (WGS) entry which is preliminary data.</text>
</comment>
<evidence type="ECO:0000256" key="4">
    <source>
        <dbReference type="ARBA" id="ARBA00022989"/>
    </source>
</evidence>
<feature type="transmembrane region" description="Helical" evidence="6">
    <location>
        <begin position="417"/>
        <end position="434"/>
    </location>
</feature>
<name>H1DFY6_9BACT</name>
<sequence>MEQQQTKLSLIGLIAIVVGGIIGGGIFNIAKILAHQASLGAIIISWIISGIGILAIALTFKTLISVRPDLSNGIYSYTRSGFGEYAGFNIAWGYWMGNAIGNAVLAIMLNDAFGLFFPLLLKHSWPTLIFCSIFTWLFTFIVARGMKLAATINTLSTILKFSSLLLIIFLLFSFADYSLMDFDFWGKESHLGPLSDQINSTMLTTLFFFMGIEGAMVVSSRALRQADVGKATVIGYIICLFLNVIICILSFGFMPQSQLAQLNDPSLAQILGKGVGEWARIFVNVSVIIAVAGAWLVGTIIAAELPAQAARDRVLPAWFAKTNRYKAPIASLLITSAFIQLFFFLVIKAPHFYLLSIDISGILILPTYIFSAMFMVKSGLHKEIYQDKNILRQIAIIIGTTAVLYCLWVIYAGNIHLLLLSSGVYIIGILFYEITHWNDRKAGIPIFKITDRYVIGLLAAALFFSLLIEWKFLDFK</sequence>
<feature type="transmembrane region" description="Helical" evidence="6">
    <location>
        <begin position="39"/>
        <end position="60"/>
    </location>
</feature>
<reference evidence="7 8" key="1">
    <citation type="submission" date="2012-01" db="EMBL/GenBank/DDBJ databases">
        <title>The Genome Sequence of Odoribacter laneus YIT 12061.</title>
        <authorList>
            <consortium name="The Broad Institute Genome Sequencing Platform"/>
            <person name="Earl A."/>
            <person name="Ward D."/>
            <person name="Feldgarden M."/>
            <person name="Gevers D."/>
            <person name="Morotomi M."/>
            <person name="Young S.K."/>
            <person name="Zeng Q."/>
            <person name="Gargeya S."/>
            <person name="Fitzgerald M."/>
            <person name="Haas B."/>
            <person name="Abouelleil A."/>
            <person name="Alvarado L."/>
            <person name="Arachchi H.M."/>
            <person name="Berlin A."/>
            <person name="Chapman S.B."/>
            <person name="Gearin G."/>
            <person name="Goldberg J."/>
            <person name="Griggs A."/>
            <person name="Gujja S."/>
            <person name="Hansen M."/>
            <person name="Heiman D."/>
            <person name="Howarth C."/>
            <person name="Larimer J."/>
            <person name="Lui A."/>
            <person name="MacDonald P.J.P."/>
            <person name="McCowen C."/>
            <person name="Montmayeur A."/>
            <person name="Murphy C."/>
            <person name="Neiman D."/>
            <person name="Pearson M."/>
            <person name="Priest M."/>
            <person name="Roberts A."/>
            <person name="Saif S."/>
            <person name="Shea T."/>
            <person name="Sisk P."/>
            <person name="Stolte C."/>
            <person name="Sykes S."/>
            <person name="Wortman J."/>
            <person name="Nusbaum C."/>
            <person name="Birren B."/>
        </authorList>
    </citation>
    <scope>NUCLEOTIDE SEQUENCE [LARGE SCALE GENOMIC DNA]</scope>
    <source>
        <strain evidence="7 8">YIT 12061</strain>
    </source>
</reference>
<organism evidence="7 8">
    <name type="scientific">Odoribacter laneus YIT 12061</name>
    <dbReference type="NCBI Taxonomy" id="742817"/>
    <lineage>
        <taxon>Bacteria</taxon>
        <taxon>Pseudomonadati</taxon>
        <taxon>Bacteroidota</taxon>
        <taxon>Bacteroidia</taxon>
        <taxon>Bacteroidales</taxon>
        <taxon>Odoribacteraceae</taxon>
        <taxon>Odoribacter</taxon>
    </lineage>
</organism>
<comment type="subcellular location">
    <subcellularLocation>
        <location evidence="1">Cell membrane</location>
        <topology evidence="1">Multi-pass membrane protein</topology>
    </subcellularLocation>
</comment>
<feature type="transmembrane region" description="Helical" evidence="6">
    <location>
        <begin position="200"/>
        <end position="219"/>
    </location>
</feature>
<feature type="transmembrane region" description="Helical" evidence="6">
    <location>
        <begin position="394"/>
        <end position="411"/>
    </location>
</feature>
<dbReference type="PIRSF" id="PIRSF006060">
    <property type="entry name" value="AA_transporter"/>
    <property type="match status" value="1"/>
</dbReference>
<dbReference type="eggNOG" id="COG0531">
    <property type="taxonomic scope" value="Bacteria"/>
</dbReference>
<dbReference type="Gene3D" id="1.20.1740.10">
    <property type="entry name" value="Amino acid/polyamine transporter I"/>
    <property type="match status" value="1"/>
</dbReference>
<dbReference type="RefSeq" id="WP_009136320.1">
    <property type="nucleotide sequence ID" value="NZ_JH594596.1"/>
</dbReference>
<dbReference type="GO" id="GO:0005886">
    <property type="term" value="C:plasma membrane"/>
    <property type="evidence" value="ECO:0007669"/>
    <property type="project" value="UniProtKB-SubCell"/>
</dbReference>